<evidence type="ECO:0000313" key="2">
    <source>
        <dbReference type="EMBL" id="QJA95869.1"/>
    </source>
</evidence>
<name>A0A6M3LNH9_9ZZZZ</name>
<organism evidence="2">
    <name type="scientific">viral metagenome</name>
    <dbReference type="NCBI Taxonomy" id="1070528"/>
    <lineage>
        <taxon>unclassified sequences</taxon>
        <taxon>metagenomes</taxon>
        <taxon>organismal metagenomes</taxon>
    </lineage>
</organism>
<proteinExistence type="predicted"/>
<dbReference type="AlphaFoldDB" id="A0A6M3LNH9"/>
<sequence length="61" mass="7043">MSKTDEVDMTRITNEEIIDVLVMTSNNLTGIFKILEELKAKMLALEFDIITLKAERKDEKL</sequence>
<dbReference type="EMBL" id="MT143351">
    <property type="protein sequence ID" value="QJA95869.1"/>
    <property type="molecule type" value="Genomic_DNA"/>
</dbReference>
<accession>A0A6M3LNH9</accession>
<evidence type="ECO:0000313" key="1">
    <source>
        <dbReference type="EMBL" id="QJA68890.1"/>
    </source>
</evidence>
<protein>
    <submittedName>
        <fullName evidence="2">Uncharacterized protein</fullName>
    </submittedName>
</protein>
<reference evidence="2" key="1">
    <citation type="submission" date="2020-03" db="EMBL/GenBank/DDBJ databases">
        <title>The deep terrestrial virosphere.</title>
        <authorList>
            <person name="Holmfeldt K."/>
            <person name="Nilsson E."/>
            <person name="Simone D."/>
            <person name="Lopez-Fernandez M."/>
            <person name="Wu X."/>
            <person name="de Brujin I."/>
            <person name="Lundin D."/>
            <person name="Andersson A."/>
            <person name="Bertilsson S."/>
            <person name="Dopson M."/>
        </authorList>
    </citation>
    <scope>NUCLEOTIDE SEQUENCE</scope>
    <source>
        <strain evidence="1">MM415A05489</strain>
        <strain evidence="2">MM415B05108</strain>
    </source>
</reference>
<dbReference type="EMBL" id="MT141658">
    <property type="protein sequence ID" value="QJA68890.1"/>
    <property type="molecule type" value="Genomic_DNA"/>
</dbReference>
<gene>
    <name evidence="1" type="ORF">MM415A05489_0008</name>
    <name evidence="2" type="ORF">MM415B05108_0006</name>
</gene>